<organism evidence="3">
    <name type="scientific">Drosophila persimilis</name>
    <name type="common">Fruit fly</name>
    <dbReference type="NCBI Taxonomy" id="7234"/>
    <lineage>
        <taxon>Eukaryota</taxon>
        <taxon>Metazoa</taxon>
        <taxon>Ecdysozoa</taxon>
        <taxon>Arthropoda</taxon>
        <taxon>Hexapoda</taxon>
        <taxon>Insecta</taxon>
        <taxon>Pterygota</taxon>
        <taxon>Neoptera</taxon>
        <taxon>Endopterygota</taxon>
        <taxon>Diptera</taxon>
        <taxon>Brachycera</taxon>
        <taxon>Muscomorpha</taxon>
        <taxon>Ephydroidea</taxon>
        <taxon>Drosophilidae</taxon>
        <taxon>Drosophila</taxon>
        <taxon>Sophophora</taxon>
    </lineage>
</organism>
<feature type="compositionally biased region" description="Low complexity" evidence="1">
    <location>
        <begin position="26"/>
        <end position="40"/>
    </location>
</feature>
<protein>
    <submittedName>
        <fullName evidence="2">GL20684</fullName>
    </submittedName>
</protein>
<keyword evidence="3" id="KW-1185">Reference proteome</keyword>
<dbReference type="Proteomes" id="UP000008744">
    <property type="component" value="Unassembled WGS sequence"/>
</dbReference>
<proteinExistence type="predicted"/>
<feature type="compositionally biased region" description="Basic and acidic residues" evidence="1">
    <location>
        <begin position="42"/>
        <end position="60"/>
    </location>
</feature>
<sequence>MCRRKLRTAVRQGMVWHHQTLHITWASGPAPGEAQPEAGARVWEETPRGSNSRDPRRRDPGPAPTTAAAEAVTAELSRTAAAKTRAAEAEMAAETAAEAETADPSGTAVAETADPSGTAAAETRTTETVTAAQTAATKTATAEAVARTGEVNGGRAPGSKAAGLVPRAPCRNEAAGPAAAQLGTASHCPLSVSWGGG</sequence>
<dbReference type="EMBL" id="CH694432">
    <property type="protein sequence ID" value="EDW37674.1"/>
    <property type="molecule type" value="Genomic_DNA"/>
</dbReference>
<feature type="compositionally biased region" description="Low complexity" evidence="1">
    <location>
        <begin position="79"/>
        <end position="99"/>
    </location>
</feature>
<gene>
    <name evidence="2" type="primary">Dper\GL20684</name>
    <name evidence="2" type="ORF">Dper_GL20684</name>
</gene>
<evidence type="ECO:0000313" key="3">
    <source>
        <dbReference type="Proteomes" id="UP000008744"/>
    </source>
</evidence>
<feature type="compositionally biased region" description="Low complexity" evidence="1">
    <location>
        <begin position="118"/>
        <end position="148"/>
    </location>
</feature>
<feature type="region of interest" description="Disordered" evidence="1">
    <location>
        <begin position="26"/>
        <end position="165"/>
    </location>
</feature>
<dbReference type="AlphaFoldDB" id="B4IRL2"/>
<accession>B4IRL2</accession>
<dbReference type="HOGENOM" id="CLU_1225931_0_0_1"/>
<dbReference type="OrthoDB" id="7875629at2759"/>
<name>B4IRL2_DROPE</name>
<evidence type="ECO:0000256" key="1">
    <source>
        <dbReference type="SAM" id="MobiDB-lite"/>
    </source>
</evidence>
<evidence type="ECO:0000313" key="2">
    <source>
        <dbReference type="EMBL" id="EDW37674.1"/>
    </source>
</evidence>
<reference evidence="2 3" key="1">
    <citation type="journal article" date="2007" name="Nature">
        <title>Evolution of genes and genomes on the Drosophila phylogeny.</title>
        <authorList>
            <consortium name="Drosophila 12 Genomes Consortium"/>
            <person name="Clark A.G."/>
            <person name="Eisen M.B."/>
            <person name="Smith D.R."/>
            <person name="Bergman C.M."/>
            <person name="Oliver B."/>
            <person name="Markow T.A."/>
            <person name="Kaufman T.C."/>
            <person name="Kellis M."/>
            <person name="Gelbart W."/>
            <person name="Iyer V.N."/>
            <person name="Pollard D.A."/>
            <person name="Sackton T.B."/>
            <person name="Larracuente A.M."/>
            <person name="Singh N.D."/>
            <person name="Abad J.P."/>
            <person name="Abt D.N."/>
            <person name="Adryan B."/>
            <person name="Aguade M."/>
            <person name="Akashi H."/>
            <person name="Anderson W.W."/>
            <person name="Aquadro C.F."/>
            <person name="Ardell D.H."/>
            <person name="Arguello R."/>
            <person name="Artieri C.G."/>
            <person name="Barbash D.A."/>
            <person name="Barker D."/>
            <person name="Barsanti P."/>
            <person name="Batterham P."/>
            <person name="Batzoglou S."/>
            <person name="Begun D."/>
            <person name="Bhutkar A."/>
            <person name="Blanco E."/>
            <person name="Bosak S.A."/>
            <person name="Bradley R.K."/>
            <person name="Brand A.D."/>
            <person name="Brent M.R."/>
            <person name="Brooks A.N."/>
            <person name="Brown R.H."/>
            <person name="Butlin R.K."/>
            <person name="Caggese C."/>
            <person name="Calvi B.R."/>
            <person name="Bernardo de Carvalho A."/>
            <person name="Caspi A."/>
            <person name="Castrezana S."/>
            <person name="Celniker S.E."/>
            <person name="Chang J.L."/>
            <person name="Chapple C."/>
            <person name="Chatterji S."/>
            <person name="Chinwalla A."/>
            <person name="Civetta A."/>
            <person name="Clifton S.W."/>
            <person name="Comeron J.M."/>
            <person name="Costello J.C."/>
            <person name="Coyne J.A."/>
            <person name="Daub J."/>
            <person name="David R.G."/>
            <person name="Delcher A.L."/>
            <person name="Delehaunty K."/>
            <person name="Do C.B."/>
            <person name="Ebling H."/>
            <person name="Edwards K."/>
            <person name="Eickbush T."/>
            <person name="Evans J.D."/>
            <person name="Filipski A."/>
            <person name="Findeiss S."/>
            <person name="Freyhult E."/>
            <person name="Fulton L."/>
            <person name="Fulton R."/>
            <person name="Garcia A.C."/>
            <person name="Gardiner A."/>
            <person name="Garfield D.A."/>
            <person name="Garvin B.E."/>
            <person name="Gibson G."/>
            <person name="Gilbert D."/>
            <person name="Gnerre S."/>
            <person name="Godfrey J."/>
            <person name="Good R."/>
            <person name="Gotea V."/>
            <person name="Gravely B."/>
            <person name="Greenberg A.J."/>
            <person name="Griffiths-Jones S."/>
            <person name="Gross S."/>
            <person name="Guigo R."/>
            <person name="Gustafson E.A."/>
            <person name="Haerty W."/>
            <person name="Hahn M.W."/>
            <person name="Halligan D.L."/>
            <person name="Halpern A.L."/>
            <person name="Halter G.M."/>
            <person name="Han M.V."/>
            <person name="Heger A."/>
            <person name="Hillier L."/>
            <person name="Hinrichs A.S."/>
            <person name="Holmes I."/>
            <person name="Hoskins R.A."/>
            <person name="Hubisz M.J."/>
            <person name="Hultmark D."/>
            <person name="Huntley M.A."/>
            <person name="Jaffe D.B."/>
            <person name="Jagadeeshan S."/>
            <person name="Jeck W.R."/>
            <person name="Johnson J."/>
            <person name="Jones C.D."/>
            <person name="Jordan W.C."/>
            <person name="Karpen G.H."/>
            <person name="Kataoka E."/>
            <person name="Keightley P.D."/>
            <person name="Kheradpour P."/>
            <person name="Kirkness E.F."/>
            <person name="Koerich L.B."/>
            <person name="Kristiansen K."/>
            <person name="Kudrna D."/>
            <person name="Kulathinal R.J."/>
            <person name="Kumar S."/>
            <person name="Kwok R."/>
            <person name="Lander E."/>
            <person name="Langley C.H."/>
            <person name="Lapoint R."/>
            <person name="Lazzaro B.P."/>
            <person name="Lee S.J."/>
            <person name="Levesque L."/>
            <person name="Li R."/>
            <person name="Lin C.F."/>
            <person name="Lin M.F."/>
            <person name="Lindblad-Toh K."/>
            <person name="Llopart A."/>
            <person name="Long M."/>
            <person name="Low L."/>
            <person name="Lozovsky E."/>
            <person name="Lu J."/>
            <person name="Luo M."/>
            <person name="Machado C.A."/>
            <person name="Makalowski W."/>
            <person name="Marzo M."/>
            <person name="Matsuda M."/>
            <person name="Matzkin L."/>
            <person name="McAllister B."/>
            <person name="McBride C.S."/>
            <person name="McKernan B."/>
            <person name="McKernan K."/>
            <person name="Mendez-Lago M."/>
            <person name="Minx P."/>
            <person name="Mollenhauer M.U."/>
            <person name="Montooth K."/>
            <person name="Mount S.M."/>
            <person name="Mu X."/>
            <person name="Myers E."/>
            <person name="Negre B."/>
            <person name="Newfeld S."/>
            <person name="Nielsen R."/>
            <person name="Noor M.A."/>
            <person name="O'Grady P."/>
            <person name="Pachter L."/>
            <person name="Papaceit M."/>
            <person name="Parisi M.J."/>
            <person name="Parisi M."/>
            <person name="Parts L."/>
            <person name="Pedersen J.S."/>
            <person name="Pesole G."/>
            <person name="Phillippy A.M."/>
            <person name="Ponting C.P."/>
            <person name="Pop M."/>
            <person name="Porcelli D."/>
            <person name="Powell J.R."/>
            <person name="Prohaska S."/>
            <person name="Pruitt K."/>
            <person name="Puig M."/>
            <person name="Quesneville H."/>
            <person name="Ram K.R."/>
            <person name="Rand D."/>
            <person name="Rasmussen M.D."/>
            <person name="Reed L.K."/>
            <person name="Reenan R."/>
            <person name="Reily A."/>
            <person name="Remington K.A."/>
            <person name="Rieger T.T."/>
            <person name="Ritchie M.G."/>
            <person name="Robin C."/>
            <person name="Rogers Y.H."/>
            <person name="Rohde C."/>
            <person name="Rozas J."/>
            <person name="Rubenfield M.J."/>
            <person name="Ruiz A."/>
            <person name="Russo S."/>
            <person name="Salzberg S.L."/>
            <person name="Sanchez-Gracia A."/>
            <person name="Saranga D.J."/>
            <person name="Sato H."/>
            <person name="Schaeffer S.W."/>
            <person name="Schatz M.C."/>
            <person name="Schlenke T."/>
            <person name="Schwartz R."/>
            <person name="Segarra C."/>
            <person name="Singh R.S."/>
            <person name="Sirot L."/>
            <person name="Sirota M."/>
            <person name="Sisneros N.B."/>
            <person name="Smith C.D."/>
            <person name="Smith T.F."/>
            <person name="Spieth J."/>
            <person name="Stage D.E."/>
            <person name="Stark A."/>
            <person name="Stephan W."/>
            <person name="Strausberg R.L."/>
            <person name="Strempel S."/>
            <person name="Sturgill D."/>
            <person name="Sutton G."/>
            <person name="Sutton G.G."/>
            <person name="Tao W."/>
            <person name="Teichmann S."/>
            <person name="Tobari Y.N."/>
            <person name="Tomimura Y."/>
            <person name="Tsolas J.M."/>
            <person name="Valente V.L."/>
            <person name="Venter E."/>
            <person name="Venter J.C."/>
            <person name="Vicario S."/>
            <person name="Vieira F.G."/>
            <person name="Vilella A.J."/>
            <person name="Villasante A."/>
            <person name="Walenz B."/>
            <person name="Wang J."/>
            <person name="Wasserman M."/>
            <person name="Watts T."/>
            <person name="Wilson D."/>
            <person name="Wilson R.K."/>
            <person name="Wing R.A."/>
            <person name="Wolfner M.F."/>
            <person name="Wong A."/>
            <person name="Wong G.K."/>
            <person name="Wu C.I."/>
            <person name="Wu G."/>
            <person name="Yamamoto D."/>
            <person name="Yang H.P."/>
            <person name="Yang S.P."/>
            <person name="Yorke J.A."/>
            <person name="Yoshida K."/>
            <person name="Zdobnov E."/>
            <person name="Zhang P."/>
            <person name="Zhang Y."/>
            <person name="Zimin A.V."/>
            <person name="Baldwin J."/>
            <person name="Abdouelleil A."/>
            <person name="Abdulkadir J."/>
            <person name="Abebe A."/>
            <person name="Abera B."/>
            <person name="Abreu J."/>
            <person name="Acer S.C."/>
            <person name="Aftuck L."/>
            <person name="Alexander A."/>
            <person name="An P."/>
            <person name="Anderson E."/>
            <person name="Anderson S."/>
            <person name="Arachi H."/>
            <person name="Azer M."/>
            <person name="Bachantsang P."/>
            <person name="Barry A."/>
            <person name="Bayul T."/>
            <person name="Berlin A."/>
            <person name="Bessette D."/>
            <person name="Bloom T."/>
            <person name="Blye J."/>
            <person name="Boguslavskiy L."/>
            <person name="Bonnet C."/>
            <person name="Boukhgalter B."/>
            <person name="Bourzgui I."/>
            <person name="Brown A."/>
            <person name="Cahill P."/>
            <person name="Channer S."/>
            <person name="Cheshatsang Y."/>
            <person name="Chuda L."/>
            <person name="Citroen M."/>
            <person name="Collymore A."/>
            <person name="Cooke P."/>
            <person name="Costello M."/>
            <person name="D'Aco K."/>
            <person name="Daza R."/>
            <person name="De Haan G."/>
            <person name="DeGray S."/>
            <person name="DeMaso C."/>
            <person name="Dhargay N."/>
            <person name="Dooley K."/>
            <person name="Dooley E."/>
            <person name="Doricent M."/>
            <person name="Dorje P."/>
            <person name="Dorjee K."/>
            <person name="Dupes A."/>
            <person name="Elong R."/>
            <person name="Falk J."/>
            <person name="Farina A."/>
            <person name="Faro S."/>
            <person name="Ferguson D."/>
            <person name="Fisher S."/>
            <person name="Foley C.D."/>
            <person name="Franke A."/>
            <person name="Friedrich D."/>
            <person name="Gadbois L."/>
            <person name="Gearin G."/>
            <person name="Gearin C.R."/>
            <person name="Giannoukos G."/>
            <person name="Goode T."/>
            <person name="Graham J."/>
            <person name="Grandbois E."/>
            <person name="Grewal S."/>
            <person name="Gyaltsen K."/>
            <person name="Hafez N."/>
            <person name="Hagos B."/>
            <person name="Hall J."/>
            <person name="Henson C."/>
            <person name="Hollinger A."/>
            <person name="Honan T."/>
            <person name="Huard M.D."/>
            <person name="Hughes L."/>
            <person name="Hurhula B."/>
            <person name="Husby M.E."/>
            <person name="Kamat A."/>
            <person name="Kanga B."/>
            <person name="Kashin S."/>
            <person name="Khazanovich D."/>
            <person name="Kisner P."/>
            <person name="Lance K."/>
            <person name="Lara M."/>
            <person name="Lee W."/>
            <person name="Lennon N."/>
            <person name="Letendre F."/>
            <person name="LeVine R."/>
            <person name="Lipovsky A."/>
            <person name="Liu X."/>
            <person name="Liu J."/>
            <person name="Liu S."/>
            <person name="Lokyitsang T."/>
            <person name="Lokyitsang Y."/>
            <person name="Lubonja R."/>
            <person name="Lui A."/>
            <person name="MacDonald P."/>
            <person name="Magnisalis V."/>
            <person name="Maru K."/>
            <person name="Matthews C."/>
            <person name="McCusker W."/>
            <person name="McDonough S."/>
            <person name="Mehta T."/>
            <person name="Meldrim J."/>
            <person name="Meneus L."/>
            <person name="Mihai O."/>
            <person name="Mihalev A."/>
            <person name="Mihova T."/>
            <person name="Mittelman R."/>
            <person name="Mlenga V."/>
            <person name="Montmayeur A."/>
            <person name="Mulrain L."/>
            <person name="Navidi A."/>
            <person name="Naylor J."/>
            <person name="Negash T."/>
            <person name="Nguyen T."/>
            <person name="Nguyen N."/>
            <person name="Nicol R."/>
            <person name="Norbu C."/>
            <person name="Norbu N."/>
            <person name="Novod N."/>
            <person name="O'Neill B."/>
            <person name="Osman S."/>
            <person name="Markiewicz E."/>
            <person name="Oyono O.L."/>
            <person name="Patti C."/>
            <person name="Phunkhang P."/>
            <person name="Pierre F."/>
            <person name="Priest M."/>
            <person name="Raghuraman S."/>
            <person name="Rege F."/>
            <person name="Reyes R."/>
            <person name="Rise C."/>
            <person name="Rogov P."/>
            <person name="Ross K."/>
            <person name="Ryan E."/>
            <person name="Settipalli S."/>
            <person name="Shea T."/>
            <person name="Sherpa N."/>
            <person name="Shi L."/>
            <person name="Shih D."/>
            <person name="Sparrow T."/>
            <person name="Spaulding J."/>
            <person name="Stalker J."/>
            <person name="Stange-Thomann N."/>
            <person name="Stavropoulos S."/>
            <person name="Stone C."/>
            <person name="Strader C."/>
            <person name="Tesfaye S."/>
            <person name="Thomson T."/>
            <person name="Thoulutsang Y."/>
            <person name="Thoulutsang D."/>
            <person name="Topham K."/>
            <person name="Topping I."/>
            <person name="Tsamla T."/>
            <person name="Vassiliev H."/>
            <person name="Vo A."/>
            <person name="Wangchuk T."/>
            <person name="Wangdi T."/>
            <person name="Weiand M."/>
            <person name="Wilkinson J."/>
            <person name="Wilson A."/>
            <person name="Yadav S."/>
            <person name="Young G."/>
            <person name="Yu Q."/>
            <person name="Zembek L."/>
            <person name="Zhong D."/>
            <person name="Zimmer A."/>
            <person name="Zwirko Z."/>
            <person name="Jaffe D.B."/>
            <person name="Alvarez P."/>
            <person name="Brockman W."/>
            <person name="Butler J."/>
            <person name="Chin C."/>
            <person name="Gnerre S."/>
            <person name="Grabherr M."/>
            <person name="Kleber M."/>
            <person name="Mauceli E."/>
            <person name="MacCallum I."/>
        </authorList>
    </citation>
    <scope>NUCLEOTIDE SEQUENCE [LARGE SCALE GENOMIC DNA]</scope>
    <source>
        <strain evidence="3">MSH-3 / Tucson 14011-0111.49</strain>
    </source>
</reference>